<evidence type="ECO:0000259" key="4">
    <source>
        <dbReference type="Pfam" id="PF00441"/>
    </source>
</evidence>
<comment type="caution">
    <text evidence="6">The sequence shown here is derived from an EMBL/GenBank/DDBJ whole genome shotgun (WGS) entry which is preliminary data.</text>
</comment>
<feature type="domain" description="Acyl-CoA oxidase/dehydrogenase middle" evidence="5">
    <location>
        <begin position="104"/>
        <end position="179"/>
    </location>
</feature>
<dbReference type="CDD" id="cd00567">
    <property type="entry name" value="ACAD"/>
    <property type="match status" value="1"/>
</dbReference>
<dbReference type="InterPro" id="IPR046373">
    <property type="entry name" value="Acyl-CoA_Oxase/DH_mid-dom_sf"/>
</dbReference>
<accession>X1B3A7</accession>
<dbReference type="AlphaFoldDB" id="X1B3A7"/>
<feature type="domain" description="Acyl-CoA dehydrogenase/oxidase C-terminal" evidence="4">
    <location>
        <begin position="210"/>
        <end position="262"/>
    </location>
</feature>
<dbReference type="Gene3D" id="2.40.110.10">
    <property type="entry name" value="Butyryl-CoA Dehydrogenase, subunit A, domain 2"/>
    <property type="match status" value="1"/>
</dbReference>
<dbReference type="SUPFAM" id="SSF56645">
    <property type="entry name" value="Acyl-CoA dehydrogenase NM domain-like"/>
    <property type="match status" value="1"/>
</dbReference>
<organism evidence="6">
    <name type="scientific">marine sediment metagenome</name>
    <dbReference type="NCBI Taxonomy" id="412755"/>
    <lineage>
        <taxon>unclassified sequences</taxon>
        <taxon>metagenomes</taxon>
        <taxon>ecological metagenomes</taxon>
    </lineage>
</organism>
<dbReference type="InterPro" id="IPR009100">
    <property type="entry name" value="AcylCoA_DH/oxidase_NM_dom_sf"/>
</dbReference>
<dbReference type="Pfam" id="PF02770">
    <property type="entry name" value="Acyl-CoA_dh_M"/>
    <property type="match status" value="1"/>
</dbReference>
<evidence type="ECO:0000256" key="3">
    <source>
        <dbReference type="ARBA" id="ARBA00022827"/>
    </source>
</evidence>
<reference evidence="6" key="1">
    <citation type="journal article" date="2014" name="Front. Microbiol.">
        <title>High frequency of phylogenetically diverse reductive dehalogenase-homologous genes in deep subseafloor sedimentary metagenomes.</title>
        <authorList>
            <person name="Kawai M."/>
            <person name="Futagami T."/>
            <person name="Toyoda A."/>
            <person name="Takaki Y."/>
            <person name="Nishi S."/>
            <person name="Hori S."/>
            <person name="Arai W."/>
            <person name="Tsubouchi T."/>
            <person name="Morono Y."/>
            <person name="Uchiyama I."/>
            <person name="Ito T."/>
            <person name="Fujiyama A."/>
            <person name="Inagaki F."/>
            <person name="Takami H."/>
        </authorList>
    </citation>
    <scope>NUCLEOTIDE SEQUENCE</scope>
    <source>
        <strain evidence="6">Expedition CK06-06</strain>
    </source>
</reference>
<dbReference type="PANTHER" id="PTHR43884">
    <property type="entry name" value="ACYL-COA DEHYDROGENASE"/>
    <property type="match status" value="1"/>
</dbReference>
<dbReference type="SUPFAM" id="SSF47203">
    <property type="entry name" value="Acyl-CoA dehydrogenase C-terminal domain-like"/>
    <property type="match status" value="1"/>
</dbReference>
<dbReference type="PANTHER" id="PTHR43884:SF12">
    <property type="entry name" value="ISOVALERYL-COA DEHYDROGENASE, MITOCHONDRIAL-RELATED"/>
    <property type="match status" value="1"/>
</dbReference>
<proteinExistence type="inferred from homology"/>
<keyword evidence="3" id="KW-0274">FAD</keyword>
<dbReference type="InterPro" id="IPR006091">
    <property type="entry name" value="Acyl-CoA_Oxase/DH_mid-dom"/>
</dbReference>
<evidence type="ECO:0000259" key="5">
    <source>
        <dbReference type="Pfam" id="PF02770"/>
    </source>
</evidence>
<dbReference type="InterPro" id="IPR009075">
    <property type="entry name" value="AcylCo_DH/oxidase_C"/>
</dbReference>
<evidence type="ECO:0000256" key="2">
    <source>
        <dbReference type="ARBA" id="ARBA00022630"/>
    </source>
</evidence>
<dbReference type="GO" id="GO:0003995">
    <property type="term" value="F:acyl-CoA dehydrogenase activity"/>
    <property type="evidence" value="ECO:0007669"/>
    <property type="project" value="TreeGrafter"/>
</dbReference>
<gene>
    <name evidence="6" type="ORF">S01H4_35003</name>
</gene>
<dbReference type="Pfam" id="PF00441">
    <property type="entry name" value="Acyl-CoA_dh_1"/>
    <property type="match status" value="1"/>
</dbReference>
<dbReference type="Gene3D" id="1.20.140.10">
    <property type="entry name" value="Butyryl-CoA Dehydrogenase, subunit A, domain 3"/>
    <property type="match status" value="1"/>
</dbReference>
<keyword evidence="2" id="KW-0285">Flavoprotein</keyword>
<sequence>MRFEKKNEIVHGPDEDIYDWVPAFGEKGYITRQHTFDACDVHYDYWGLAADFLRNLALDFFDPQFAMGGGGTVLAVNPIYEHHEGVPVRLEALKDLVTGKSPGAILITEPQRGSDAVHQLTTCDEQDDGSFLLNGIKIYNTNAPKSKWLVTYATAEKNNGNTMAQFLVDSEWEGLLMERVNIPWIPKLHLGKETFTNLRVPKDYVLGGVGKGREYMFEGLVPERISIAIMSISECWGALTHAIIYANNRQQFNQMILKFQGVGFF</sequence>
<dbReference type="InterPro" id="IPR036250">
    <property type="entry name" value="AcylCo_DH-like_C"/>
</dbReference>
<comment type="similarity">
    <text evidence="1">Belongs to the acyl-CoA dehydrogenase family.</text>
</comment>
<evidence type="ECO:0008006" key="7">
    <source>
        <dbReference type="Google" id="ProtNLM"/>
    </source>
</evidence>
<name>X1B3A7_9ZZZZ</name>
<dbReference type="EMBL" id="BART01018559">
    <property type="protein sequence ID" value="GAG75817.1"/>
    <property type="molecule type" value="Genomic_DNA"/>
</dbReference>
<protein>
    <recommendedName>
        <fullName evidence="7">Acyl-CoA oxidase/dehydrogenase middle domain-containing protein</fullName>
    </recommendedName>
</protein>
<evidence type="ECO:0000313" key="6">
    <source>
        <dbReference type="EMBL" id="GAG75817.1"/>
    </source>
</evidence>
<evidence type="ECO:0000256" key="1">
    <source>
        <dbReference type="ARBA" id="ARBA00009347"/>
    </source>
</evidence>